<keyword evidence="3" id="KW-1185">Reference proteome</keyword>
<sequence length="373" mass="42176">MCTRRLSAALAPSPRTAFAVEMPPSKRKSNDPAHGEHRTKKPKGEPAINRVPQEIWDNVLQHIWSPPDLRRTFNHRKQWLFNIRLASKVFYNATNEAFIRQSIESPYLILIAHEIRKFLDGLNLIEPKDGRPIGSYIKCLQFFDHRRKVNSSWINALPPLSPADTVALRAELRALIDRVPQVQEIRFQGISSNYNHNTCNTPTEGLGVLLHLLSQASSIKLTTAKFRDCDIDFKLIRSFLASQPSLESLLFHDVFLLNGQWGPMFAYWRDFSPILTRLELFLIGDTTSSWGGGLNNDWATYNGPFPIRAFRNPTVTDLKTQVESYSLHPSAGIVIKGRFAVVLGMNTMLGNKGSALFDPSITVPAFKERGLLL</sequence>
<feature type="region of interest" description="Disordered" evidence="1">
    <location>
        <begin position="17"/>
        <end position="48"/>
    </location>
</feature>
<dbReference type="AlphaFoldDB" id="A0A6A6F5A9"/>
<organism evidence="2 3">
    <name type="scientific">Cercospora zeae-maydis SCOH1-5</name>
    <dbReference type="NCBI Taxonomy" id="717836"/>
    <lineage>
        <taxon>Eukaryota</taxon>
        <taxon>Fungi</taxon>
        <taxon>Dikarya</taxon>
        <taxon>Ascomycota</taxon>
        <taxon>Pezizomycotina</taxon>
        <taxon>Dothideomycetes</taxon>
        <taxon>Dothideomycetidae</taxon>
        <taxon>Mycosphaerellales</taxon>
        <taxon>Mycosphaerellaceae</taxon>
        <taxon>Cercospora</taxon>
    </lineage>
</organism>
<evidence type="ECO:0000256" key="1">
    <source>
        <dbReference type="SAM" id="MobiDB-lite"/>
    </source>
</evidence>
<evidence type="ECO:0000313" key="2">
    <source>
        <dbReference type="EMBL" id="KAF2209105.1"/>
    </source>
</evidence>
<reference evidence="2" key="1">
    <citation type="journal article" date="2020" name="Stud. Mycol.">
        <title>101 Dothideomycetes genomes: a test case for predicting lifestyles and emergence of pathogens.</title>
        <authorList>
            <person name="Haridas S."/>
            <person name="Albert R."/>
            <person name="Binder M."/>
            <person name="Bloem J."/>
            <person name="Labutti K."/>
            <person name="Salamov A."/>
            <person name="Andreopoulos B."/>
            <person name="Baker S."/>
            <person name="Barry K."/>
            <person name="Bills G."/>
            <person name="Bluhm B."/>
            <person name="Cannon C."/>
            <person name="Castanera R."/>
            <person name="Culley D."/>
            <person name="Daum C."/>
            <person name="Ezra D."/>
            <person name="Gonzalez J."/>
            <person name="Henrissat B."/>
            <person name="Kuo A."/>
            <person name="Liang C."/>
            <person name="Lipzen A."/>
            <person name="Lutzoni F."/>
            <person name="Magnuson J."/>
            <person name="Mondo S."/>
            <person name="Nolan M."/>
            <person name="Ohm R."/>
            <person name="Pangilinan J."/>
            <person name="Park H.-J."/>
            <person name="Ramirez L."/>
            <person name="Alfaro M."/>
            <person name="Sun H."/>
            <person name="Tritt A."/>
            <person name="Yoshinaga Y."/>
            <person name="Zwiers L.-H."/>
            <person name="Turgeon B."/>
            <person name="Goodwin S."/>
            <person name="Spatafora J."/>
            <person name="Crous P."/>
            <person name="Grigoriev I."/>
        </authorList>
    </citation>
    <scope>NUCLEOTIDE SEQUENCE</scope>
    <source>
        <strain evidence="2">SCOH1-5</strain>
    </source>
</reference>
<name>A0A6A6F5A9_9PEZI</name>
<dbReference type="Proteomes" id="UP000799539">
    <property type="component" value="Unassembled WGS sequence"/>
</dbReference>
<protein>
    <submittedName>
        <fullName evidence="2">Uncharacterized protein</fullName>
    </submittedName>
</protein>
<proteinExistence type="predicted"/>
<accession>A0A6A6F5A9</accession>
<dbReference type="EMBL" id="ML992689">
    <property type="protein sequence ID" value="KAF2209105.1"/>
    <property type="molecule type" value="Genomic_DNA"/>
</dbReference>
<gene>
    <name evidence="2" type="ORF">CERZMDRAFT_87283</name>
</gene>
<evidence type="ECO:0000313" key="3">
    <source>
        <dbReference type="Proteomes" id="UP000799539"/>
    </source>
</evidence>
<dbReference type="OrthoDB" id="3631484at2759"/>